<dbReference type="SUPFAM" id="SSF52172">
    <property type="entry name" value="CheY-like"/>
    <property type="match status" value="1"/>
</dbReference>
<evidence type="ECO:0000313" key="5">
    <source>
        <dbReference type="Proteomes" id="UP000598820"/>
    </source>
</evidence>
<organism evidence="4 5">
    <name type="scientific">Spirosoma profusum</name>
    <dbReference type="NCBI Taxonomy" id="2771354"/>
    <lineage>
        <taxon>Bacteria</taxon>
        <taxon>Pseudomonadati</taxon>
        <taxon>Bacteroidota</taxon>
        <taxon>Cytophagia</taxon>
        <taxon>Cytophagales</taxon>
        <taxon>Cytophagaceae</taxon>
        <taxon>Spirosoma</taxon>
    </lineage>
</organism>
<name>A0A927AUH4_9BACT</name>
<comment type="caution">
    <text evidence="4">The sequence shown here is derived from an EMBL/GenBank/DDBJ whole genome shotgun (WGS) entry which is preliminary data.</text>
</comment>
<dbReference type="Gene3D" id="3.40.50.2300">
    <property type="match status" value="1"/>
</dbReference>
<evidence type="ECO:0000256" key="1">
    <source>
        <dbReference type="ARBA" id="ARBA00022553"/>
    </source>
</evidence>
<reference evidence="4" key="1">
    <citation type="submission" date="2020-09" db="EMBL/GenBank/DDBJ databases">
        <authorList>
            <person name="Kim M.K."/>
        </authorList>
    </citation>
    <scope>NUCLEOTIDE SEQUENCE</scope>
    <source>
        <strain evidence="4">BT702</strain>
    </source>
</reference>
<comment type="caution">
    <text evidence="2">Lacks conserved residue(s) required for the propagation of feature annotation.</text>
</comment>
<dbReference type="PANTHER" id="PTHR44591">
    <property type="entry name" value="STRESS RESPONSE REGULATOR PROTEIN 1"/>
    <property type="match status" value="1"/>
</dbReference>
<dbReference type="InterPro" id="IPR011006">
    <property type="entry name" value="CheY-like_superfamily"/>
</dbReference>
<dbReference type="InterPro" id="IPR050595">
    <property type="entry name" value="Bact_response_regulator"/>
</dbReference>
<dbReference type="EMBL" id="JACWZY010000030">
    <property type="protein sequence ID" value="MBD2704322.1"/>
    <property type="molecule type" value="Genomic_DNA"/>
</dbReference>
<dbReference type="InterPro" id="IPR001789">
    <property type="entry name" value="Sig_transdc_resp-reg_receiver"/>
</dbReference>
<evidence type="ECO:0000313" key="4">
    <source>
        <dbReference type="EMBL" id="MBD2704322.1"/>
    </source>
</evidence>
<evidence type="ECO:0000259" key="3">
    <source>
        <dbReference type="PROSITE" id="PS50110"/>
    </source>
</evidence>
<keyword evidence="5" id="KW-1185">Reference proteome</keyword>
<dbReference type="Pfam" id="PF00072">
    <property type="entry name" value="Response_reg"/>
    <property type="match status" value="1"/>
</dbReference>
<dbReference type="PANTHER" id="PTHR44591:SF3">
    <property type="entry name" value="RESPONSE REGULATORY DOMAIN-CONTAINING PROTEIN"/>
    <property type="match status" value="1"/>
</dbReference>
<dbReference type="GO" id="GO:0000160">
    <property type="term" value="P:phosphorelay signal transduction system"/>
    <property type="evidence" value="ECO:0007669"/>
    <property type="project" value="InterPro"/>
</dbReference>
<proteinExistence type="predicted"/>
<sequence>MNTKHNLLIVDENPYVVDILAQNLRNEFNITVATTGQEAARLLIQGNRFDCVLTELNIPFFSGIELTKFIRTSRLLHHLPVVILSNAPDSSTRIECLEQGVDDFISKPFNPLEVKAKLNALLRRAVTTEEGQKRSAITQTQPVNKPLWQQRSRILSMLLGDYSLSQSA</sequence>
<protein>
    <submittedName>
        <fullName evidence="4">Response regulator transcription factor</fullName>
    </submittedName>
</protein>
<dbReference type="SMART" id="SM00448">
    <property type="entry name" value="REC"/>
    <property type="match status" value="1"/>
</dbReference>
<dbReference type="AlphaFoldDB" id="A0A927AUH4"/>
<dbReference type="CDD" id="cd00156">
    <property type="entry name" value="REC"/>
    <property type="match status" value="1"/>
</dbReference>
<keyword evidence="1" id="KW-0597">Phosphoprotein</keyword>
<dbReference type="RefSeq" id="WP_190890794.1">
    <property type="nucleotide sequence ID" value="NZ_JACWZY010000030.1"/>
</dbReference>
<dbReference type="PROSITE" id="PS50110">
    <property type="entry name" value="RESPONSE_REGULATORY"/>
    <property type="match status" value="1"/>
</dbReference>
<dbReference type="Proteomes" id="UP000598820">
    <property type="component" value="Unassembled WGS sequence"/>
</dbReference>
<evidence type="ECO:0000256" key="2">
    <source>
        <dbReference type="PROSITE-ProRule" id="PRU00169"/>
    </source>
</evidence>
<accession>A0A927AUH4</accession>
<feature type="domain" description="Response regulatory" evidence="3">
    <location>
        <begin position="6"/>
        <end position="122"/>
    </location>
</feature>
<gene>
    <name evidence="4" type="ORF">IC229_27000</name>
</gene>